<dbReference type="PROSITE" id="PS50110">
    <property type="entry name" value="RESPONSE_REGULATORY"/>
    <property type="match status" value="1"/>
</dbReference>
<dbReference type="InterPro" id="IPR039420">
    <property type="entry name" value="WalR-like"/>
</dbReference>
<evidence type="ECO:0000313" key="7">
    <source>
        <dbReference type="Proteomes" id="UP000287352"/>
    </source>
</evidence>
<dbReference type="OrthoDB" id="150805at2"/>
<dbReference type="InterPro" id="IPR001867">
    <property type="entry name" value="OmpR/PhoB-type_DNA-bd"/>
</dbReference>
<dbReference type="InterPro" id="IPR001789">
    <property type="entry name" value="Sig_transdc_resp-reg_receiver"/>
</dbReference>
<keyword evidence="2" id="KW-0597">Phosphoprotein</keyword>
<evidence type="ECO:0000256" key="3">
    <source>
        <dbReference type="PROSITE-ProRule" id="PRU01091"/>
    </source>
</evidence>
<sequence>MKLLVIDQDRDLVEMLASWLKTVGYEVYRAYTAERAKHEWMEHRPDLVIMDTALRDADMLAVCRDLRMKHDALVLVVTEGHDIQDEVRCLESGADDYIKKPFFPSQLLAHIRAVSRRARLTLERSPSSLVVVGPISLDSLHNEVTVDNKSARLTPTESKLLHLLALNANDVCTANQIVTHVWGYDGDGDACLIKAHIRHLRQKIEPDPSNPHYILTVPGVGYTLIRRSTDTTVEQEEPVRSLHALSS</sequence>
<dbReference type="AlphaFoldDB" id="A0A401ZY22"/>
<dbReference type="PANTHER" id="PTHR48111:SF50">
    <property type="entry name" value="KDP OPERON TRANSCRIPTIONAL REGULATORY PROTEIN KDPE"/>
    <property type="match status" value="1"/>
</dbReference>
<dbReference type="Gene3D" id="1.10.10.10">
    <property type="entry name" value="Winged helix-like DNA-binding domain superfamily/Winged helix DNA-binding domain"/>
    <property type="match status" value="1"/>
</dbReference>
<evidence type="ECO:0000259" key="4">
    <source>
        <dbReference type="PROSITE" id="PS50110"/>
    </source>
</evidence>
<dbReference type="SMART" id="SM00862">
    <property type="entry name" value="Trans_reg_C"/>
    <property type="match status" value="1"/>
</dbReference>
<dbReference type="Gene3D" id="3.40.50.2300">
    <property type="match status" value="1"/>
</dbReference>
<feature type="DNA-binding region" description="OmpR/PhoB-type" evidence="3">
    <location>
        <begin position="127"/>
        <end position="226"/>
    </location>
</feature>
<reference evidence="7" key="1">
    <citation type="submission" date="2018-12" db="EMBL/GenBank/DDBJ databases">
        <title>Tengunoibacter tsumagoiensis gen. nov., sp. nov., Dictyobacter kobayashii sp. nov., D. alpinus sp. nov., and D. joshuensis sp. nov. and description of Dictyobacteraceae fam. nov. within the order Ktedonobacterales isolated from Tengu-no-mugimeshi.</title>
        <authorList>
            <person name="Wang C.M."/>
            <person name="Zheng Y."/>
            <person name="Sakai Y."/>
            <person name="Toyoda A."/>
            <person name="Minakuchi Y."/>
            <person name="Abe K."/>
            <person name="Yokota A."/>
            <person name="Yabe S."/>
        </authorList>
    </citation>
    <scope>NUCLEOTIDE SEQUENCE [LARGE SCALE GENOMIC DNA]</scope>
    <source>
        <strain evidence="7">Uno3</strain>
    </source>
</reference>
<dbReference type="RefSeq" id="WP_126579412.1">
    <property type="nucleotide sequence ID" value="NZ_BIFR01000001.1"/>
</dbReference>
<dbReference type="SMART" id="SM00448">
    <property type="entry name" value="REC"/>
    <property type="match status" value="1"/>
</dbReference>
<dbReference type="EMBL" id="BIFR01000001">
    <property type="protein sequence ID" value="GCE11732.1"/>
    <property type="molecule type" value="Genomic_DNA"/>
</dbReference>
<dbReference type="Proteomes" id="UP000287352">
    <property type="component" value="Unassembled WGS sequence"/>
</dbReference>
<evidence type="ECO:0000259" key="5">
    <source>
        <dbReference type="PROSITE" id="PS51755"/>
    </source>
</evidence>
<proteinExistence type="predicted"/>
<dbReference type="PANTHER" id="PTHR48111">
    <property type="entry name" value="REGULATOR OF RPOS"/>
    <property type="match status" value="1"/>
</dbReference>
<dbReference type="GO" id="GO:0000976">
    <property type="term" value="F:transcription cis-regulatory region binding"/>
    <property type="evidence" value="ECO:0007669"/>
    <property type="project" value="TreeGrafter"/>
</dbReference>
<dbReference type="InterPro" id="IPR011006">
    <property type="entry name" value="CheY-like_superfamily"/>
</dbReference>
<dbReference type="InterPro" id="IPR036388">
    <property type="entry name" value="WH-like_DNA-bd_sf"/>
</dbReference>
<dbReference type="InterPro" id="IPR016032">
    <property type="entry name" value="Sig_transdc_resp-reg_C-effctor"/>
</dbReference>
<dbReference type="CDD" id="cd00383">
    <property type="entry name" value="trans_reg_C"/>
    <property type="match status" value="1"/>
</dbReference>
<feature type="modified residue" description="4-aspartylphosphate" evidence="2">
    <location>
        <position position="51"/>
    </location>
</feature>
<dbReference type="SUPFAM" id="SSF46894">
    <property type="entry name" value="C-terminal effector domain of the bipartite response regulators"/>
    <property type="match status" value="1"/>
</dbReference>
<feature type="domain" description="Response regulatory" evidence="4">
    <location>
        <begin position="2"/>
        <end position="115"/>
    </location>
</feature>
<dbReference type="Pfam" id="PF00072">
    <property type="entry name" value="Response_reg"/>
    <property type="match status" value="1"/>
</dbReference>
<dbReference type="GO" id="GO:0006355">
    <property type="term" value="P:regulation of DNA-templated transcription"/>
    <property type="evidence" value="ECO:0007669"/>
    <property type="project" value="InterPro"/>
</dbReference>
<accession>A0A401ZY22</accession>
<organism evidence="6 7">
    <name type="scientific">Tengunoibacter tsumagoiensis</name>
    <dbReference type="NCBI Taxonomy" id="2014871"/>
    <lineage>
        <taxon>Bacteria</taxon>
        <taxon>Bacillati</taxon>
        <taxon>Chloroflexota</taxon>
        <taxon>Ktedonobacteria</taxon>
        <taxon>Ktedonobacterales</taxon>
        <taxon>Dictyobacteraceae</taxon>
        <taxon>Tengunoibacter</taxon>
    </lineage>
</organism>
<dbReference type="SUPFAM" id="SSF52172">
    <property type="entry name" value="CheY-like"/>
    <property type="match status" value="1"/>
</dbReference>
<protein>
    <submittedName>
        <fullName evidence="6">DNA-binding response regulator</fullName>
    </submittedName>
</protein>
<dbReference type="GO" id="GO:0000156">
    <property type="term" value="F:phosphorelay response regulator activity"/>
    <property type="evidence" value="ECO:0007669"/>
    <property type="project" value="TreeGrafter"/>
</dbReference>
<dbReference type="Pfam" id="PF00486">
    <property type="entry name" value="Trans_reg_C"/>
    <property type="match status" value="1"/>
</dbReference>
<dbReference type="GO" id="GO:0005829">
    <property type="term" value="C:cytosol"/>
    <property type="evidence" value="ECO:0007669"/>
    <property type="project" value="TreeGrafter"/>
</dbReference>
<feature type="domain" description="OmpR/PhoB-type" evidence="5">
    <location>
        <begin position="127"/>
        <end position="226"/>
    </location>
</feature>
<evidence type="ECO:0000313" key="6">
    <source>
        <dbReference type="EMBL" id="GCE11732.1"/>
    </source>
</evidence>
<dbReference type="GO" id="GO:0032993">
    <property type="term" value="C:protein-DNA complex"/>
    <property type="evidence" value="ECO:0007669"/>
    <property type="project" value="TreeGrafter"/>
</dbReference>
<gene>
    <name evidence="6" type="ORF">KTT_15910</name>
</gene>
<dbReference type="PROSITE" id="PS51755">
    <property type="entry name" value="OMPR_PHOB"/>
    <property type="match status" value="1"/>
</dbReference>
<keyword evidence="1 3" id="KW-0238">DNA-binding</keyword>
<evidence type="ECO:0000256" key="2">
    <source>
        <dbReference type="PROSITE-ProRule" id="PRU00169"/>
    </source>
</evidence>
<name>A0A401ZY22_9CHLR</name>
<evidence type="ECO:0000256" key="1">
    <source>
        <dbReference type="ARBA" id="ARBA00023125"/>
    </source>
</evidence>
<comment type="caution">
    <text evidence="6">The sequence shown here is derived from an EMBL/GenBank/DDBJ whole genome shotgun (WGS) entry which is preliminary data.</text>
</comment>
<keyword evidence="7" id="KW-1185">Reference proteome</keyword>